<proteinExistence type="predicted"/>
<dbReference type="Proteomes" id="UP000257067">
    <property type="component" value="Unassembled WGS sequence"/>
</dbReference>
<comment type="caution">
    <text evidence="2">The sequence shown here is derived from an EMBL/GenBank/DDBJ whole genome shotgun (WGS) entry which is preliminary data.</text>
</comment>
<dbReference type="RefSeq" id="WP_104724424.1">
    <property type="nucleotide sequence ID" value="NZ_FZNE01000003.1"/>
</dbReference>
<keyword evidence="3" id="KW-1185">Reference proteome</keyword>
<evidence type="ECO:0000259" key="1">
    <source>
        <dbReference type="Pfam" id="PF09917"/>
    </source>
</evidence>
<dbReference type="OrthoDB" id="5324495at2"/>
<sequence>MKKIFLALLLGCFAFGEEICGYYILEKNDTGNQTIVEIFQKDNQYYAYGFANTDGSVSYDENNPNEKLRGRPLRGVVFLWGLTKEGDEYDGGKIYNYANGKTYSASAKLEGDTLKVRATVWTFGKTLIWKKLSDEQVEQYLGKKPNLQEVINTIPEK</sequence>
<organism evidence="2 3">
    <name type="scientific">Helicobacter cholecystus</name>
    <dbReference type="NCBI Taxonomy" id="45498"/>
    <lineage>
        <taxon>Bacteria</taxon>
        <taxon>Pseudomonadati</taxon>
        <taxon>Campylobacterota</taxon>
        <taxon>Epsilonproteobacteria</taxon>
        <taxon>Campylobacterales</taxon>
        <taxon>Helicobacteraceae</taxon>
        <taxon>Helicobacter</taxon>
    </lineage>
</organism>
<evidence type="ECO:0000313" key="2">
    <source>
        <dbReference type="EMBL" id="RDU69594.1"/>
    </source>
</evidence>
<dbReference type="InterPro" id="IPR019223">
    <property type="entry name" value="DUF2147"/>
</dbReference>
<dbReference type="PANTHER" id="PTHR36919">
    <property type="entry name" value="BLR1215 PROTEIN"/>
    <property type="match status" value="1"/>
</dbReference>
<dbReference type="Gene3D" id="2.40.128.520">
    <property type="match status" value="1"/>
</dbReference>
<feature type="domain" description="DUF2147" evidence="1">
    <location>
        <begin position="29"/>
        <end position="131"/>
    </location>
</feature>
<dbReference type="Pfam" id="PF09917">
    <property type="entry name" value="DUF2147"/>
    <property type="match status" value="1"/>
</dbReference>
<evidence type="ECO:0000313" key="3">
    <source>
        <dbReference type="Proteomes" id="UP000257067"/>
    </source>
</evidence>
<gene>
    <name evidence="2" type="ORF">CQA62_02805</name>
</gene>
<name>A0A3D8IYA0_9HELI</name>
<accession>A0A3D8IYA0</accession>
<dbReference type="EMBL" id="NXLU01000002">
    <property type="protein sequence ID" value="RDU69594.1"/>
    <property type="molecule type" value="Genomic_DNA"/>
</dbReference>
<reference evidence="2 3" key="1">
    <citation type="submission" date="2018-04" db="EMBL/GenBank/DDBJ databases">
        <title>Novel Campyloabacter and Helicobacter Species and Strains.</title>
        <authorList>
            <person name="Mannion A.J."/>
            <person name="Shen Z."/>
            <person name="Fox J.G."/>
        </authorList>
    </citation>
    <scope>NUCLEOTIDE SEQUENCE [LARGE SCALE GENOMIC DNA]</scope>
    <source>
        <strain evidence="2 3">ATCC 700242</strain>
    </source>
</reference>
<protein>
    <submittedName>
        <fullName evidence="2">DUF2147 domain-containing protein</fullName>
    </submittedName>
</protein>
<dbReference type="AlphaFoldDB" id="A0A3D8IYA0"/>
<dbReference type="PANTHER" id="PTHR36919:SF2">
    <property type="entry name" value="BLL6627 PROTEIN"/>
    <property type="match status" value="1"/>
</dbReference>